<evidence type="ECO:0000313" key="13">
    <source>
        <dbReference type="Proteomes" id="UP000199071"/>
    </source>
</evidence>
<dbReference type="Gene3D" id="3.40.50.10490">
    <property type="entry name" value="Glucose-6-phosphate isomerase like protein, domain 1"/>
    <property type="match status" value="1"/>
</dbReference>
<evidence type="ECO:0000256" key="8">
    <source>
        <dbReference type="ARBA" id="ARBA00023235"/>
    </source>
</evidence>
<dbReference type="GO" id="GO:0097367">
    <property type="term" value="F:carbohydrate derivative binding"/>
    <property type="evidence" value="ECO:0007669"/>
    <property type="project" value="InterPro"/>
</dbReference>
<evidence type="ECO:0000256" key="1">
    <source>
        <dbReference type="ARBA" id="ARBA00000348"/>
    </source>
</evidence>
<dbReference type="InterPro" id="IPR035461">
    <property type="entry name" value="GmhA/DiaA"/>
</dbReference>
<keyword evidence="5 10" id="KW-0963">Cytoplasm</keyword>
<dbReference type="SUPFAM" id="SSF53697">
    <property type="entry name" value="SIS domain"/>
    <property type="match status" value="1"/>
</dbReference>
<keyword evidence="7 10" id="KW-0862">Zinc</keyword>
<evidence type="ECO:0000256" key="4">
    <source>
        <dbReference type="ARBA" id="ARBA00009894"/>
    </source>
</evidence>
<dbReference type="InterPro" id="IPR050099">
    <property type="entry name" value="SIS_GmhA/DiaA_subfam"/>
</dbReference>
<evidence type="ECO:0000256" key="3">
    <source>
        <dbReference type="ARBA" id="ARBA00004496"/>
    </source>
</evidence>
<dbReference type="Pfam" id="PF13580">
    <property type="entry name" value="SIS_2"/>
    <property type="match status" value="1"/>
</dbReference>
<evidence type="ECO:0000256" key="7">
    <source>
        <dbReference type="ARBA" id="ARBA00022833"/>
    </source>
</evidence>
<keyword evidence="9 10" id="KW-0119">Carbohydrate metabolism</keyword>
<comment type="subunit">
    <text evidence="10">Homotetramer.</text>
</comment>
<evidence type="ECO:0000313" key="12">
    <source>
        <dbReference type="EMBL" id="SDB30452.1"/>
    </source>
</evidence>
<dbReference type="GO" id="GO:0005737">
    <property type="term" value="C:cytoplasm"/>
    <property type="evidence" value="ECO:0007669"/>
    <property type="project" value="UniProtKB-SubCell"/>
</dbReference>
<organism evidence="12 13">
    <name type="scientific">Bauldia litoralis</name>
    <dbReference type="NCBI Taxonomy" id="665467"/>
    <lineage>
        <taxon>Bacteria</taxon>
        <taxon>Pseudomonadati</taxon>
        <taxon>Pseudomonadota</taxon>
        <taxon>Alphaproteobacteria</taxon>
        <taxon>Hyphomicrobiales</taxon>
        <taxon>Kaistiaceae</taxon>
        <taxon>Bauldia</taxon>
    </lineage>
</organism>
<comment type="subcellular location">
    <subcellularLocation>
        <location evidence="3 10">Cytoplasm</location>
    </subcellularLocation>
</comment>
<dbReference type="GO" id="GO:0008270">
    <property type="term" value="F:zinc ion binding"/>
    <property type="evidence" value="ECO:0007669"/>
    <property type="project" value="UniProtKB-UniRule"/>
</dbReference>
<feature type="binding site" evidence="10">
    <location>
        <position position="177"/>
    </location>
    <ligand>
        <name>Zn(2+)</name>
        <dbReference type="ChEBI" id="CHEBI:29105"/>
    </ligand>
</feature>
<dbReference type="PROSITE" id="PS51464">
    <property type="entry name" value="SIS"/>
    <property type="match status" value="1"/>
</dbReference>
<gene>
    <name evidence="10" type="primary">gmhA</name>
    <name evidence="12" type="ORF">SAMN02982931_02310</name>
</gene>
<evidence type="ECO:0000256" key="2">
    <source>
        <dbReference type="ARBA" id="ARBA00003172"/>
    </source>
</evidence>
<dbReference type="Proteomes" id="UP000199071">
    <property type="component" value="Unassembled WGS sequence"/>
</dbReference>
<reference evidence="12 13" key="1">
    <citation type="submission" date="2016-10" db="EMBL/GenBank/DDBJ databases">
        <authorList>
            <person name="de Groot N.N."/>
        </authorList>
    </citation>
    <scope>NUCLEOTIDE SEQUENCE [LARGE SCALE GENOMIC DNA]</scope>
    <source>
        <strain evidence="12 13">ATCC 35022</strain>
    </source>
</reference>
<sequence>MKSDRAAVTAEFTRRYQEHLAVFERSQGLLAPTAALAEAAISVLEAGGKLLFCGNGGSAADAQHIATECTIRFETTRKGLPAIALTTDSSALTAASNDLGYEQVFARQVEALGRPGDMLVGLTTSGTSANVTAALVAARAGGLATACLTGRDGGEIAAGRLADHCLVVPSQITAHIQEVHIFLGHLLCAAIDDAFTDRE</sequence>
<dbReference type="PANTHER" id="PTHR30390:SF6">
    <property type="entry name" value="DNAA INITIATOR-ASSOCIATING PROTEIN DIAA"/>
    <property type="match status" value="1"/>
</dbReference>
<evidence type="ECO:0000256" key="9">
    <source>
        <dbReference type="ARBA" id="ARBA00023277"/>
    </source>
</evidence>
<dbReference type="CDD" id="cd05006">
    <property type="entry name" value="SIS_GmhA"/>
    <property type="match status" value="1"/>
</dbReference>
<dbReference type="UniPathway" id="UPA00041">
    <property type="reaction ID" value="UER00436"/>
</dbReference>
<feature type="binding site" evidence="10">
    <location>
        <position position="64"/>
    </location>
    <ligand>
        <name>Zn(2+)</name>
        <dbReference type="ChEBI" id="CHEBI:29105"/>
    </ligand>
</feature>
<proteinExistence type="inferred from homology"/>
<dbReference type="HAMAP" id="MF_00067">
    <property type="entry name" value="GmhA"/>
    <property type="match status" value="1"/>
</dbReference>
<feature type="binding site" evidence="10">
    <location>
        <begin position="123"/>
        <end position="125"/>
    </location>
    <ligand>
        <name>substrate</name>
    </ligand>
</feature>
<dbReference type="STRING" id="665467.SAMN02982931_02310"/>
<keyword evidence="13" id="KW-1185">Reference proteome</keyword>
<protein>
    <recommendedName>
        <fullName evidence="10">Phosphoheptose isomerase</fullName>
        <ecNumber evidence="10">5.3.1.28</ecNumber>
    </recommendedName>
    <alternativeName>
        <fullName evidence="10">Sedoheptulose 7-phosphate isomerase</fullName>
    </alternativeName>
</protein>
<comment type="catalytic activity">
    <reaction evidence="1 10">
        <text>2 D-sedoheptulose 7-phosphate = D-glycero-alpha-D-manno-heptose 7-phosphate + D-glycero-beta-D-manno-heptose 7-phosphate</text>
        <dbReference type="Rhea" id="RHEA:27489"/>
        <dbReference type="ChEBI" id="CHEBI:57483"/>
        <dbReference type="ChEBI" id="CHEBI:60203"/>
        <dbReference type="ChEBI" id="CHEBI:60204"/>
        <dbReference type="EC" id="5.3.1.28"/>
    </reaction>
</comment>
<dbReference type="RefSeq" id="WP_244521224.1">
    <property type="nucleotide sequence ID" value="NZ_FMXQ01000004.1"/>
</dbReference>
<comment type="cofactor">
    <cofactor evidence="10">
        <name>Zn(2+)</name>
        <dbReference type="ChEBI" id="CHEBI:29105"/>
    </cofactor>
    <text evidence="10">Binds 1 zinc ion per subunit.</text>
</comment>
<dbReference type="EMBL" id="FMXQ01000004">
    <property type="protein sequence ID" value="SDB30452.1"/>
    <property type="molecule type" value="Genomic_DNA"/>
</dbReference>
<comment type="function">
    <text evidence="2 10">Catalyzes the isomerization of sedoheptulose 7-phosphate in D-glycero-D-manno-heptose 7-phosphate.</text>
</comment>
<feature type="binding site" evidence="10">
    <location>
        <position position="68"/>
    </location>
    <ligand>
        <name>substrate</name>
    </ligand>
</feature>
<dbReference type="EC" id="5.3.1.28" evidence="10"/>
<feature type="domain" description="SIS" evidence="11">
    <location>
        <begin position="40"/>
        <end position="199"/>
    </location>
</feature>
<accession>A0A1G6CCI0</accession>
<feature type="binding site" evidence="10">
    <location>
        <position position="68"/>
    </location>
    <ligand>
        <name>Zn(2+)</name>
        <dbReference type="ChEBI" id="CHEBI:29105"/>
    </ligand>
</feature>
<dbReference type="GO" id="GO:0005975">
    <property type="term" value="P:carbohydrate metabolic process"/>
    <property type="evidence" value="ECO:0007669"/>
    <property type="project" value="UniProtKB-UniRule"/>
</dbReference>
<feature type="binding site" evidence="10">
    <location>
        <begin position="97"/>
        <end position="98"/>
    </location>
    <ligand>
        <name>substrate</name>
    </ligand>
</feature>
<evidence type="ECO:0000256" key="10">
    <source>
        <dbReference type="HAMAP-Rule" id="MF_00067"/>
    </source>
</evidence>
<feature type="binding site" evidence="10">
    <location>
        <position position="128"/>
    </location>
    <ligand>
        <name>substrate</name>
    </ligand>
</feature>
<dbReference type="GO" id="GO:0008968">
    <property type="term" value="F:D-sedoheptulose 7-phosphate isomerase activity"/>
    <property type="evidence" value="ECO:0007669"/>
    <property type="project" value="UniProtKB-UniRule"/>
</dbReference>
<dbReference type="InterPro" id="IPR046348">
    <property type="entry name" value="SIS_dom_sf"/>
</dbReference>
<name>A0A1G6CCI0_9HYPH</name>
<comment type="miscellaneous">
    <text evidence="10">The reaction produces a racemic mixture of D-glycero-alpha-D-manno-heptose 7-phosphate and D-glycero-beta-D-manno-heptose 7-phosphate.</text>
</comment>
<feature type="binding site" evidence="10">
    <location>
        <position position="185"/>
    </location>
    <ligand>
        <name>Zn(2+)</name>
        <dbReference type="ChEBI" id="CHEBI:29105"/>
    </ligand>
</feature>
<feature type="binding site" evidence="10">
    <location>
        <position position="177"/>
    </location>
    <ligand>
        <name>substrate</name>
    </ligand>
</feature>
<dbReference type="AlphaFoldDB" id="A0A1G6CCI0"/>
<evidence type="ECO:0000256" key="5">
    <source>
        <dbReference type="ARBA" id="ARBA00022490"/>
    </source>
</evidence>
<dbReference type="InterPro" id="IPR004515">
    <property type="entry name" value="Phosphoheptose_Isoase"/>
</dbReference>
<keyword evidence="6 10" id="KW-0479">Metal-binding</keyword>
<keyword evidence="8 10" id="KW-0413">Isomerase</keyword>
<feature type="binding site" evidence="10">
    <location>
        <begin position="55"/>
        <end position="57"/>
    </location>
    <ligand>
        <name>substrate</name>
    </ligand>
</feature>
<dbReference type="GO" id="GO:2001061">
    <property type="term" value="P:D-glycero-D-manno-heptose 7-phosphate biosynthetic process"/>
    <property type="evidence" value="ECO:0007669"/>
    <property type="project" value="UniProtKB-UniPathway"/>
</dbReference>
<evidence type="ECO:0000259" key="11">
    <source>
        <dbReference type="PROSITE" id="PS51464"/>
    </source>
</evidence>
<dbReference type="InterPro" id="IPR001347">
    <property type="entry name" value="SIS_dom"/>
</dbReference>
<dbReference type="PANTHER" id="PTHR30390">
    <property type="entry name" value="SEDOHEPTULOSE 7-PHOSPHATE ISOMERASE / DNAA INITIATOR-ASSOCIATING FACTOR FOR REPLICATION INITIATION"/>
    <property type="match status" value="1"/>
</dbReference>
<comment type="pathway">
    <text evidence="10">Carbohydrate biosynthesis; D-glycero-D-manno-heptose 7-phosphate biosynthesis; D-glycero-alpha-D-manno-heptose 7-phosphate and D-glycero-beta-D-manno-heptose 7-phosphate from sedoheptulose 7-phosphate: step 1/1.</text>
</comment>
<evidence type="ECO:0000256" key="6">
    <source>
        <dbReference type="ARBA" id="ARBA00022723"/>
    </source>
</evidence>
<comment type="similarity">
    <text evidence="4 10">Belongs to the SIS family. GmhA subfamily.</text>
</comment>